<dbReference type="InterPro" id="IPR015422">
    <property type="entry name" value="PyrdxlP-dep_Trfase_small"/>
</dbReference>
<dbReference type="EMBL" id="JACHNE010000001">
    <property type="protein sequence ID" value="MBB5799837.1"/>
    <property type="molecule type" value="Genomic_DNA"/>
</dbReference>
<accession>A0A7W9HCP1</accession>
<dbReference type="Gene3D" id="3.90.1150.10">
    <property type="entry name" value="Aspartate Aminotransferase, domain 1"/>
    <property type="match status" value="1"/>
</dbReference>
<name>A0A7W9HCP1_9ACTN</name>
<dbReference type="AlphaFoldDB" id="A0A7W9HCP1"/>
<evidence type="ECO:0000313" key="3">
    <source>
        <dbReference type="Proteomes" id="UP000590647"/>
    </source>
</evidence>
<proteinExistence type="predicted"/>
<evidence type="ECO:0000313" key="2">
    <source>
        <dbReference type="EMBL" id="MBB5799837.1"/>
    </source>
</evidence>
<organism evidence="2 3">
    <name type="scientific">Streptomyces caelestis</name>
    <dbReference type="NCBI Taxonomy" id="36816"/>
    <lineage>
        <taxon>Bacteria</taxon>
        <taxon>Bacillati</taxon>
        <taxon>Actinomycetota</taxon>
        <taxon>Actinomycetes</taxon>
        <taxon>Kitasatosporales</taxon>
        <taxon>Streptomycetaceae</taxon>
        <taxon>Streptomyces</taxon>
    </lineage>
</organism>
<dbReference type="SUPFAM" id="SSF53383">
    <property type="entry name" value="PLP-dependent transferases"/>
    <property type="match status" value="1"/>
</dbReference>
<gene>
    <name evidence="2" type="ORF">HDA41_007801</name>
</gene>
<sequence length="231" mass="24911">MSLLSARRLMAAHITLVTVAAIVYMTVPAGAPAPWAATGLAGVVAVATGIRVHRPAQQWHYPRGFLIDVLKIDKSFIGDITRDAQQVALVEDIAFLALPPEPKNRLKTAAAPYLHSGPSPTASPATAPAGLDVNERRGEAIRADLYRKTVRLPIVEVPLTNPADLDAVAAYLWEEGIYVTLAACPLVPRDRMGFRVQLSALNSDDDIDGLNRALTRLSERFPLRLKGAGRP</sequence>
<protein>
    <recommendedName>
        <fullName evidence="4">Aminotransferase class I/classII domain-containing protein</fullName>
    </recommendedName>
</protein>
<keyword evidence="3" id="KW-1185">Reference proteome</keyword>
<keyword evidence="1" id="KW-0472">Membrane</keyword>
<reference evidence="2 3" key="1">
    <citation type="submission" date="2020-08" db="EMBL/GenBank/DDBJ databases">
        <title>Sequencing the genomes of 1000 actinobacteria strains.</title>
        <authorList>
            <person name="Klenk H.-P."/>
        </authorList>
    </citation>
    <scope>NUCLEOTIDE SEQUENCE [LARGE SCALE GENOMIC DNA]</scope>
    <source>
        <strain evidence="2 3">DSM 40084</strain>
    </source>
</reference>
<comment type="caution">
    <text evidence="2">The sequence shown here is derived from an EMBL/GenBank/DDBJ whole genome shotgun (WGS) entry which is preliminary data.</text>
</comment>
<dbReference type="Proteomes" id="UP000590647">
    <property type="component" value="Unassembled WGS sequence"/>
</dbReference>
<evidence type="ECO:0008006" key="4">
    <source>
        <dbReference type="Google" id="ProtNLM"/>
    </source>
</evidence>
<keyword evidence="1" id="KW-0812">Transmembrane</keyword>
<dbReference type="InterPro" id="IPR015424">
    <property type="entry name" value="PyrdxlP-dep_Trfase"/>
</dbReference>
<keyword evidence="1" id="KW-1133">Transmembrane helix</keyword>
<evidence type="ECO:0000256" key="1">
    <source>
        <dbReference type="SAM" id="Phobius"/>
    </source>
</evidence>
<feature type="transmembrane region" description="Helical" evidence="1">
    <location>
        <begin position="9"/>
        <end position="27"/>
    </location>
</feature>